<evidence type="ECO:0000256" key="4">
    <source>
        <dbReference type="ARBA" id="ARBA00022490"/>
    </source>
</evidence>
<dbReference type="EC" id="2.4.99.17" evidence="10 13"/>
<reference evidence="14 15" key="1">
    <citation type="submission" date="2019-01" db="EMBL/GenBank/DDBJ databases">
        <title>Geovibrio thiophilus DSM 11263, complete genome.</title>
        <authorList>
            <person name="Spring S."/>
            <person name="Bunk B."/>
            <person name="Sproer C."/>
        </authorList>
    </citation>
    <scope>NUCLEOTIDE SEQUENCE [LARGE SCALE GENOMIC DNA]</scope>
    <source>
        <strain evidence="14 15">DSM 11263</strain>
    </source>
</reference>
<evidence type="ECO:0000256" key="9">
    <source>
        <dbReference type="ARBA" id="ARBA00061210"/>
    </source>
</evidence>
<comment type="catalytic activity">
    <reaction evidence="8 13">
        <text>7-aminomethyl-7-carbaguanosine(34) in tRNA + S-adenosyl-L-methionine = epoxyqueuosine(34) in tRNA + adenine + L-methionine + 2 H(+)</text>
        <dbReference type="Rhea" id="RHEA:32155"/>
        <dbReference type="Rhea" id="RHEA-COMP:10342"/>
        <dbReference type="Rhea" id="RHEA-COMP:18582"/>
        <dbReference type="ChEBI" id="CHEBI:15378"/>
        <dbReference type="ChEBI" id="CHEBI:16708"/>
        <dbReference type="ChEBI" id="CHEBI:57844"/>
        <dbReference type="ChEBI" id="CHEBI:59789"/>
        <dbReference type="ChEBI" id="CHEBI:82833"/>
        <dbReference type="ChEBI" id="CHEBI:194443"/>
        <dbReference type="EC" id="2.4.99.17"/>
    </reaction>
</comment>
<evidence type="ECO:0000256" key="10">
    <source>
        <dbReference type="ARBA" id="ARBA00066503"/>
    </source>
</evidence>
<dbReference type="GO" id="GO:0005737">
    <property type="term" value="C:cytoplasm"/>
    <property type="evidence" value="ECO:0007669"/>
    <property type="project" value="UniProtKB-SubCell"/>
</dbReference>
<accession>A0A410K1Z6</accession>
<dbReference type="InterPro" id="IPR003699">
    <property type="entry name" value="QueA"/>
</dbReference>
<keyword evidence="7 13" id="KW-0671">Queuosine biosynthesis</keyword>
<dbReference type="Gene3D" id="3.40.1780.10">
    <property type="entry name" value="QueA-like"/>
    <property type="match status" value="2"/>
</dbReference>
<dbReference type="GO" id="GO:0051075">
    <property type="term" value="F:S-adenosylmethionine:tRNA ribosyltransferase-isomerase activity"/>
    <property type="evidence" value="ECO:0007669"/>
    <property type="project" value="UniProtKB-EC"/>
</dbReference>
<comment type="subunit">
    <text evidence="3 13">Monomer.</text>
</comment>
<evidence type="ECO:0000256" key="13">
    <source>
        <dbReference type="HAMAP-Rule" id="MF_00113"/>
    </source>
</evidence>
<dbReference type="HAMAP" id="MF_00113">
    <property type="entry name" value="QueA"/>
    <property type="match status" value="1"/>
</dbReference>
<keyword evidence="15" id="KW-1185">Reference proteome</keyword>
<dbReference type="Gene3D" id="2.40.10.240">
    <property type="entry name" value="QueA-like"/>
    <property type="match status" value="1"/>
</dbReference>
<dbReference type="NCBIfam" id="NF001140">
    <property type="entry name" value="PRK00147.1"/>
    <property type="match status" value="1"/>
</dbReference>
<proteinExistence type="inferred from homology"/>
<keyword evidence="4 13" id="KW-0963">Cytoplasm</keyword>
<protein>
    <recommendedName>
        <fullName evidence="11 13">S-adenosylmethionine:tRNA ribosyltransferase-isomerase</fullName>
        <ecNumber evidence="10 13">2.4.99.17</ecNumber>
    </recommendedName>
    <alternativeName>
        <fullName evidence="12 13">Queuosine biosynthesis protein QueA</fullName>
    </alternativeName>
</protein>
<comment type="pathway">
    <text evidence="2 13">tRNA modification; tRNA-queuosine biosynthesis.</text>
</comment>
<evidence type="ECO:0000256" key="5">
    <source>
        <dbReference type="ARBA" id="ARBA00022679"/>
    </source>
</evidence>
<dbReference type="EMBL" id="CP035108">
    <property type="protein sequence ID" value="QAR34325.1"/>
    <property type="molecule type" value="Genomic_DNA"/>
</dbReference>
<evidence type="ECO:0000313" key="14">
    <source>
        <dbReference type="EMBL" id="QAR34325.1"/>
    </source>
</evidence>
<dbReference type="RefSeq" id="WP_128467630.1">
    <property type="nucleotide sequence ID" value="NZ_CP035108.1"/>
</dbReference>
<dbReference type="Proteomes" id="UP000287502">
    <property type="component" value="Chromosome"/>
</dbReference>
<dbReference type="InterPro" id="IPR042119">
    <property type="entry name" value="QueA_dom2"/>
</dbReference>
<dbReference type="SUPFAM" id="SSF111337">
    <property type="entry name" value="QueA-like"/>
    <property type="match status" value="1"/>
</dbReference>
<dbReference type="KEGG" id="gtl:EP073_13200"/>
<dbReference type="AlphaFoldDB" id="A0A410K1Z6"/>
<dbReference type="InterPro" id="IPR036100">
    <property type="entry name" value="QueA_sf"/>
</dbReference>
<evidence type="ECO:0000256" key="8">
    <source>
        <dbReference type="ARBA" id="ARBA00052751"/>
    </source>
</evidence>
<dbReference type="InterPro" id="IPR042118">
    <property type="entry name" value="QueA_dom1"/>
</dbReference>
<dbReference type="NCBIfam" id="TIGR00113">
    <property type="entry name" value="queA"/>
    <property type="match status" value="1"/>
</dbReference>
<sequence length="338" mass="37879">MKTPAELFDFPLPEELIAQHPPETRGASRLLLADRKGSVQDLLFRDITELITDEYFIVINNTRVMNARLEGFKPTGGRVEVFLLNKTSSDSFTALTGGKVKEGTEVTVGEAVIRIEKFLDDGLRMIRFLTHSPEEVMERWGHVPLPPYIRRNDSEEDKIRYQTVYAKEAKSVAAPTAGLHFTEDTLNGLRNKGVEILEVSLDVGIGTFRPMKADHLEDHRMHTERYHVSSETADRINSLRKSGKKLICVGTTAMRTMESVTDGNGTVHAGSGETDIFIKPGYSFKAADALITNFHLPKSTLFVLVCAFAGRESMLNAYAHAVAERYRFFSYGDAMFIR</sequence>
<keyword evidence="5 13" id="KW-0808">Transferase</keyword>
<keyword evidence="14" id="KW-0413">Isomerase</keyword>
<gene>
    <name evidence="13 14" type="primary">queA</name>
    <name evidence="14" type="ORF">EP073_13200</name>
</gene>
<evidence type="ECO:0000256" key="3">
    <source>
        <dbReference type="ARBA" id="ARBA00011245"/>
    </source>
</evidence>
<name>A0A410K1Z6_9BACT</name>
<comment type="similarity">
    <text evidence="9 13">Belongs to the QueA family.</text>
</comment>
<dbReference type="FunFam" id="3.40.1780.10:FF:000001">
    <property type="entry name" value="S-adenosylmethionine:tRNA ribosyltransferase-isomerase"/>
    <property type="match status" value="1"/>
</dbReference>
<evidence type="ECO:0000256" key="7">
    <source>
        <dbReference type="ARBA" id="ARBA00022785"/>
    </source>
</evidence>
<evidence type="ECO:0000256" key="11">
    <source>
        <dbReference type="ARBA" id="ARBA00069325"/>
    </source>
</evidence>
<dbReference type="OrthoDB" id="9805933at2"/>
<evidence type="ECO:0000313" key="15">
    <source>
        <dbReference type="Proteomes" id="UP000287502"/>
    </source>
</evidence>
<evidence type="ECO:0000256" key="2">
    <source>
        <dbReference type="ARBA" id="ARBA00004691"/>
    </source>
</evidence>
<organism evidence="14 15">
    <name type="scientific">Geovibrio thiophilus</name>
    <dbReference type="NCBI Taxonomy" id="139438"/>
    <lineage>
        <taxon>Bacteria</taxon>
        <taxon>Pseudomonadati</taxon>
        <taxon>Deferribacterota</taxon>
        <taxon>Deferribacteres</taxon>
        <taxon>Deferribacterales</taxon>
        <taxon>Geovibrionaceae</taxon>
        <taxon>Geovibrio</taxon>
    </lineage>
</organism>
<dbReference type="PANTHER" id="PTHR30307">
    <property type="entry name" value="S-ADENOSYLMETHIONINE:TRNA RIBOSYLTRANSFERASE-ISOMERASE"/>
    <property type="match status" value="1"/>
</dbReference>
<comment type="function">
    <text evidence="13">Transfers and isomerizes the ribose moiety from AdoMet to the 7-aminomethyl group of 7-deazaguanine (preQ1-tRNA) to give epoxyqueuosine (oQ-tRNA).</text>
</comment>
<evidence type="ECO:0000256" key="1">
    <source>
        <dbReference type="ARBA" id="ARBA00004496"/>
    </source>
</evidence>
<evidence type="ECO:0000256" key="12">
    <source>
        <dbReference type="ARBA" id="ARBA00076160"/>
    </source>
</evidence>
<comment type="subcellular location">
    <subcellularLocation>
        <location evidence="1 13">Cytoplasm</location>
    </subcellularLocation>
</comment>
<dbReference type="PANTHER" id="PTHR30307:SF0">
    <property type="entry name" value="S-ADENOSYLMETHIONINE:TRNA RIBOSYLTRANSFERASE-ISOMERASE"/>
    <property type="match status" value="1"/>
</dbReference>
<dbReference type="UniPathway" id="UPA00392"/>
<evidence type="ECO:0000256" key="6">
    <source>
        <dbReference type="ARBA" id="ARBA00022691"/>
    </source>
</evidence>
<keyword evidence="6 13" id="KW-0949">S-adenosyl-L-methionine</keyword>
<keyword evidence="14" id="KW-0328">Glycosyltransferase</keyword>
<dbReference type="GO" id="GO:0008616">
    <property type="term" value="P:tRNA queuosine(34) biosynthetic process"/>
    <property type="evidence" value="ECO:0007669"/>
    <property type="project" value="UniProtKB-UniRule"/>
</dbReference>
<dbReference type="Pfam" id="PF02547">
    <property type="entry name" value="Queuosine_synth"/>
    <property type="match status" value="1"/>
</dbReference>